<dbReference type="PANTHER" id="PTHR43685">
    <property type="entry name" value="GLYCOSYLTRANSFERASE"/>
    <property type="match status" value="1"/>
</dbReference>
<dbReference type="EC" id="2.4.-.-" evidence="2"/>
<dbReference type="GO" id="GO:0016757">
    <property type="term" value="F:glycosyltransferase activity"/>
    <property type="evidence" value="ECO:0007669"/>
    <property type="project" value="UniProtKB-KW"/>
</dbReference>
<dbReference type="InterPro" id="IPR029044">
    <property type="entry name" value="Nucleotide-diphossugar_trans"/>
</dbReference>
<dbReference type="Proteomes" id="UP001597277">
    <property type="component" value="Unassembled WGS sequence"/>
</dbReference>
<keyword evidence="2" id="KW-0808">Transferase</keyword>
<comment type="caution">
    <text evidence="2">The sequence shown here is derived from an EMBL/GenBank/DDBJ whole genome shotgun (WGS) entry which is preliminary data.</text>
</comment>
<reference evidence="3" key="1">
    <citation type="journal article" date="2019" name="Int. J. Syst. Evol. Microbiol.">
        <title>The Global Catalogue of Microorganisms (GCM) 10K type strain sequencing project: providing services to taxonomists for standard genome sequencing and annotation.</title>
        <authorList>
            <consortium name="The Broad Institute Genomics Platform"/>
            <consortium name="The Broad Institute Genome Sequencing Center for Infectious Disease"/>
            <person name="Wu L."/>
            <person name="Ma J."/>
        </authorList>
    </citation>
    <scope>NUCLEOTIDE SEQUENCE [LARGE SCALE GENOMIC DNA]</scope>
    <source>
        <strain evidence="3">JCM 17130</strain>
    </source>
</reference>
<dbReference type="EMBL" id="JBHUEE010000002">
    <property type="protein sequence ID" value="MFD1717017.1"/>
    <property type="molecule type" value="Genomic_DNA"/>
</dbReference>
<dbReference type="SUPFAM" id="SSF53448">
    <property type="entry name" value="Nucleotide-diphospho-sugar transferases"/>
    <property type="match status" value="1"/>
</dbReference>
<dbReference type="Gene3D" id="3.90.550.10">
    <property type="entry name" value="Spore Coat Polysaccharide Biosynthesis Protein SpsA, Chain A"/>
    <property type="match status" value="1"/>
</dbReference>
<keyword evidence="3" id="KW-1185">Reference proteome</keyword>
<gene>
    <name evidence="2" type="ORF">ACFSE6_04175</name>
</gene>
<feature type="domain" description="Glycosyltransferase 2-like" evidence="1">
    <location>
        <begin position="5"/>
        <end position="105"/>
    </location>
</feature>
<keyword evidence="2" id="KW-0328">Glycosyltransferase</keyword>
<evidence type="ECO:0000259" key="1">
    <source>
        <dbReference type="Pfam" id="PF00535"/>
    </source>
</evidence>
<dbReference type="InterPro" id="IPR050834">
    <property type="entry name" value="Glycosyltransf_2"/>
</dbReference>
<evidence type="ECO:0000313" key="3">
    <source>
        <dbReference type="Proteomes" id="UP001597277"/>
    </source>
</evidence>
<protein>
    <submittedName>
        <fullName evidence="2">Glycosyltransferase</fullName>
        <ecNumber evidence="2">2.4.-.-</ecNumber>
    </submittedName>
</protein>
<dbReference type="InterPro" id="IPR001173">
    <property type="entry name" value="Glyco_trans_2-like"/>
</dbReference>
<name>A0ABW4L1P6_9MICO</name>
<dbReference type="PANTHER" id="PTHR43685:SF2">
    <property type="entry name" value="GLYCOSYLTRANSFERASE 2-LIKE DOMAIN-CONTAINING PROTEIN"/>
    <property type="match status" value="1"/>
</dbReference>
<organism evidence="2 3">
    <name type="scientific">Georgenia deserti</name>
    <dbReference type="NCBI Taxonomy" id="2093781"/>
    <lineage>
        <taxon>Bacteria</taxon>
        <taxon>Bacillati</taxon>
        <taxon>Actinomycetota</taxon>
        <taxon>Actinomycetes</taxon>
        <taxon>Micrococcales</taxon>
        <taxon>Bogoriellaceae</taxon>
        <taxon>Georgenia</taxon>
    </lineage>
</organism>
<accession>A0ABW4L1P6</accession>
<dbReference type="RefSeq" id="WP_388002471.1">
    <property type="nucleotide sequence ID" value="NZ_JBHUEE010000002.1"/>
</dbReference>
<sequence length="314" mass="33541">MVVAVVVAYNRRDLLTRALDGLAEQARPCDAVVVVDNGSTDGSGERAAAHRLRPDVLTLERNTGGAGGFAAGLAHAVLARGADLVWLMDDDTVPTPTALSALLDARARYAGRPAVLASRAVWHDGRDHPMNTPRPRFGLTAGLRARAAAVGAVPVRSASFVSVLLDATAVRTEGLPEADYFLWNDDFEYTARLLRRRTGLWVADSVVEHLTATFGDSDADPGGRFFFEVRNKLWLLRASSALGPLETLLYGAATLRRWARTLRRASDRATVLAAGRRGLAEGLRGQPQPTSAVLAGLGTVSDEVRAIEKGAGRD</sequence>
<proteinExistence type="predicted"/>
<dbReference type="Pfam" id="PF00535">
    <property type="entry name" value="Glycos_transf_2"/>
    <property type="match status" value="1"/>
</dbReference>
<evidence type="ECO:0000313" key="2">
    <source>
        <dbReference type="EMBL" id="MFD1717017.1"/>
    </source>
</evidence>